<accession>A0A176S2B6</accession>
<comment type="caution">
    <text evidence="2">The sequence shown here is derived from an EMBL/GenBank/DDBJ whole genome shotgun (WGS) entry which is preliminary data.</text>
</comment>
<gene>
    <name evidence="2" type="ORF">THIOM_001982</name>
</gene>
<evidence type="ECO:0000256" key="1">
    <source>
        <dbReference type="SAM" id="Phobius"/>
    </source>
</evidence>
<evidence type="ECO:0000313" key="3">
    <source>
        <dbReference type="Proteomes" id="UP000076962"/>
    </source>
</evidence>
<keyword evidence="3" id="KW-1185">Reference proteome</keyword>
<keyword evidence="1" id="KW-0812">Transmembrane</keyword>
<proteinExistence type="predicted"/>
<dbReference type="EMBL" id="LUTY01001093">
    <property type="protein sequence ID" value="OAD22221.1"/>
    <property type="molecule type" value="Genomic_DNA"/>
</dbReference>
<dbReference type="Proteomes" id="UP000076962">
    <property type="component" value="Unassembled WGS sequence"/>
</dbReference>
<name>A0A176S2B6_9GAMM</name>
<protein>
    <submittedName>
        <fullName evidence="2">Uncharacterized protein</fullName>
    </submittedName>
</protein>
<organism evidence="2 3">
    <name type="scientific">Candidatus Thiomargarita nelsonii</name>
    <dbReference type="NCBI Taxonomy" id="1003181"/>
    <lineage>
        <taxon>Bacteria</taxon>
        <taxon>Pseudomonadati</taxon>
        <taxon>Pseudomonadota</taxon>
        <taxon>Gammaproteobacteria</taxon>
        <taxon>Thiotrichales</taxon>
        <taxon>Thiotrichaceae</taxon>
        <taxon>Thiomargarita</taxon>
    </lineage>
</organism>
<sequence>MHRKGDLSEYIFVVLIAITALILPNSDDKEEFAPYMLEWERFYEEGIIDGREWKEHRFDYF</sequence>
<evidence type="ECO:0000313" key="2">
    <source>
        <dbReference type="EMBL" id="OAD22221.1"/>
    </source>
</evidence>
<feature type="transmembrane region" description="Helical" evidence="1">
    <location>
        <begin position="7"/>
        <end position="26"/>
    </location>
</feature>
<dbReference type="AlphaFoldDB" id="A0A176S2B6"/>
<keyword evidence="1" id="KW-0472">Membrane</keyword>
<reference evidence="2 3" key="1">
    <citation type="submission" date="2016-05" db="EMBL/GenBank/DDBJ databases">
        <title>Single-cell genome of chain-forming Candidatus Thiomargarita nelsonii and comparison to other large sulfur-oxidizing bacteria.</title>
        <authorList>
            <person name="Winkel M."/>
            <person name="Salman V."/>
            <person name="Woyke T."/>
            <person name="Schulz-Vogt H."/>
            <person name="Richter M."/>
            <person name="Flood B."/>
            <person name="Bailey J."/>
            <person name="Amann R."/>
            <person name="Mussmann M."/>
        </authorList>
    </citation>
    <scope>NUCLEOTIDE SEQUENCE [LARGE SCALE GENOMIC DNA]</scope>
    <source>
        <strain evidence="2 3">THI036</strain>
    </source>
</reference>
<keyword evidence="1" id="KW-1133">Transmembrane helix</keyword>